<evidence type="ECO:0000313" key="4">
    <source>
        <dbReference type="EMBL" id="AMU90515.1"/>
    </source>
</evidence>
<accession>A0AAC9FFW5</accession>
<feature type="coiled-coil region" evidence="1">
    <location>
        <begin position="59"/>
        <end position="100"/>
    </location>
</feature>
<dbReference type="AlphaFoldDB" id="A0AAC9FFW5"/>
<dbReference type="KEGG" id="smaz:LH19_15370"/>
<keyword evidence="5" id="KW-1185">Reference proteome</keyword>
<reference evidence="4 5" key="2">
    <citation type="journal article" date="2016" name="Genome Announc.">
        <title>Complete Genome Sequence of Sphingopyxis macrogoltabida Strain 203N (NBRC 111659), a Polyethylene Glycol Degrader.</title>
        <authorList>
            <person name="Ohtsubo Y."/>
            <person name="Nonoyama S."/>
            <person name="Nagata Y."/>
            <person name="Numata M."/>
            <person name="Tsuchikane K."/>
            <person name="Hosoyama A."/>
            <person name="Yamazoe A."/>
            <person name="Tsuda M."/>
            <person name="Fujita N."/>
            <person name="Kawai F."/>
        </authorList>
    </citation>
    <scope>NUCLEOTIDE SEQUENCE [LARGE SCALE GENOMIC DNA]</scope>
    <source>
        <strain evidence="4 5">203N</strain>
    </source>
</reference>
<keyword evidence="3" id="KW-0812">Transmembrane</keyword>
<keyword evidence="3" id="KW-1133">Transmembrane helix</keyword>
<feature type="transmembrane region" description="Helical" evidence="3">
    <location>
        <begin position="16"/>
        <end position="32"/>
    </location>
</feature>
<evidence type="ECO:0000256" key="2">
    <source>
        <dbReference type="SAM" id="MobiDB-lite"/>
    </source>
</evidence>
<gene>
    <name evidence="4" type="ORF">ATM17_15945</name>
</gene>
<name>A0AAC9FFW5_SPHMC</name>
<sequence length="174" mass="18480">MSLVGSQAIVAAVRRFWWAVPIAGLLVWALILRGNLAETRAALSAERFAHQRSALNWQLATATALAADLQHRIAQERRQAEESRRIEDDYEARIADARARAAAVGLRGQAAAADQGSRGGAPVPGLSDPARGAGEAAGQDRLSAADALIATEQAIQLDALIDWIEAQARVAGER</sequence>
<proteinExistence type="predicted"/>
<dbReference type="Proteomes" id="UP000076088">
    <property type="component" value="Chromosome"/>
</dbReference>
<evidence type="ECO:0000313" key="5">
    <source>
        <dbReference type="Proteomes" id="UP000076088"/>
    </source>
</evidence>
<dbReference type="RefSeq" id="WP_054729504.1">
    <property type="nucleotide sequence ID" value="NZ_CP009429.1"/>
</dbReference>
<feature type="region of interest" description="Disordered" evidence="2">
    <location>
        <begin position="113"/>
        <end position="138"/>
    </location>
</feature>
<evidence type="ECO:0000256" key="3">
    <source>
        <dbReference type="SAM" id="Phobius"/>
    </source>
</evidence>
<protein>
    <submittedName>
        <fullName evidence="4">Uncharacterized protein</fullName>
    </submittedName>
</protein>
<organism evidence="4 5">
    <name type="scientific">Sphingopyxis macrogoltabida</name>
    <name type="common">Sphingomonas macrogoltabidus</name>
    <dbReference type="NCBI Taxonomy" id="33050"/>
    <lineage>
        <taxon>Bacteria</taxon>
        <taxon>Pseudomonadati</taxon>
        <taxon>Pseudomonadota</taxon>
        <taxon>Alphaproteobacteria</taxon>
        <taxon>Sphingomonadales</taxon>
        <taxon>Sphingomonadaceae</taxon>
        <taxon>Sphingopyxis</taxon>
    </lineage>
</organism>
<dbReference type="EMBL" id="CP013344">
    <property type="protein sequence ID" value="AMU90515.1"/>
    <property type="molecule type" value="Genomic_DNA"/>
</dbReference>
<reference evidence="5" key="1">
    <citation type="submission" date="2015-11" db="EMBL/GenBank/DDBJ databases">
        <title>Complete genome sequence of a polyethylene-glycol degrader Sphingopyxis macrogoltabida 203N (NBRC 111659).</title>
        <authorList>
            <person name="Yoshiyuki O."/>
            <person name="Shouta N."/>
            <person name="Nagata Y."/>
            <person name="Numata M."/>
            <person name="Tsuchikane K."/>
            <person name="Hosoyama A."/>
            <person name="Yamazoe A."/>
            <person name="Tsuda M."/>
            <person name="Fujita N."/>
            <person name="Kawai F."/>
        </authorList>
    </citation>
    <scope>NUCLEOTIDE SEQUENCE [LARGE SCALE GENOMIC DNA]</scope>
    <source>
        <strain evidence="5">203N</strain>
    </source>
</reference>
<keyword evidence="1" id="KW-0175">Coiled coil</keyword>
<evidence type="ECO:0000256" key="1">
    <source>
        <dbReference type="SAM" id="Coils"/>
    </source>
</evidence>
<keyword evidence="3" id="KW-0472">Membrane</keyword>